<gene>
    <name evidence="10" type="ORF">HUK82_05160</name>
</gene>
<dbReference type="PANTHER" id="PTHR43790:SF1">
    <property type="entry name" value="XYLOSE IMPORT ATP-BINDING PROTEIN XYLG"/>
    <property type="match status" value="1"/>
</dbReference>
<keyword evidence="3" id="KW-0762">Sugar transport</keyword>
<dbReference type="InterPro" id="IPR017871">
    <property type="entry name" value="ABC_transporter-like_CS"/>
</dbReference>
<dbReference type="PROSITE" id="PS00211">
    <property type="entry name" value="ABC_TRANSPORTER_1"/>
    <property type="match status" value="1"/>
</dbReference>
<feature type="domain" description="ABC transporter" evidence="9">
    <location>
        <begin position="6"/>
        <end position="242"/>
    </location>
</feature>
<feature type="domain" description="ABC transporter" evidence="9">
    <location>
        <begin position="256"/>
        <end position="498"/>
    </location>
</feature>
<evidence type="ECO:0000256" key="2">
    <source>
        <dbReference type="ARBA" id="ARBA00022475"/>
    </source>
</evidence>
<evidence type="ECO:0000256" key="8">
    <source>
        <dbReference type="ARBA" id="ARBA00023136"/>
    </source>
</evidence>
<keyword evidence="8" id="KW-0472">Membrane</keyword>
<dbReference type="CDD" id="cd03215">
    <property type="entry name" value="ABC_Carb_Monos_II"/>
    <property type="match status" value="1"/>
</dbReference>
<evidence type="ECO:0000256" key="6">
    <source>
        <dbReference type="ARBA" id="ARBA00022840"/>
    </source>
</evidence>
<keyword evidence="6 10" id="KW-0067">ATP-binding</keyword>
<keyword evidence="4" id="KW-0677">Repeat</keyword>
<evidence type="ECO:0000256" key="5">
    <source>
        <dbReference type="ARBA" id="ARBA00022741"/>
    </source>
</evidence>
<accession>A0A850PFP3</accession>
<dbReference type="Gene3D" id="3.40.50.300">
    <property type="entry name" value="P-loop containing nucleotide triphosphate hydrolases"/>
    <property type="match status" value="2"/>
</dbReference>
<keyword evidence="1" id="KW-0813">Transport</keyword>
<proteinExistence type="predicted"/>
<evidence type="ECO:0000256" key="3">
    <source>
        <dbReference type="ARBA" id="ARBA00022597"/>
    </source>
</evidence>
<evidence type="ECO:0000313" key="11">
    <source>
        <dbReference type="Proteomes" id="UP000585665"/>
    </source>
</evidence>
<evidence type="ECO:0000256" key="4">
    <source>
        <dbReference type="ARBA" id="ARBA00022737"/>
    </source>
</evidence>
<dbReference type="PROSITE" id="PS50893">
    <property type="entry name" value="ABC_TRANSPORTER_2"/>
    <property type="match status" value="2"/>
</dbReference>
<dbReference type="InterPro" id="IPR050107">
    <property type="entry name" value="ABC_carbohydrate_import_ATPase"/>
</dbReference>
<dbReference type="AlphaFoldDB" id="A0A850PFP3"/>
<dbReference type="SUPFAM" id="SSF52540">
    <property type="entry name" value="P-loop containing nucleoside triphosphate hydrolases"/>
    <property type="match status" value="2"/>
</dbReference>
<keyword evidence="11" id="KW-1185">Reference proteome</keyword>
<dbReference type="InterPro" id="IPR027417">
    <property type="entry name" value="P-loop_NTPase"/>
</dbReference>
<dbReference type="GO" id="GO:0016887">
    <property type="term" value="F:ATP hydrolysis activity"/>
    <property type="evidence" value="ECO:0007669"/>
    <property type="project" value="InterPro"/>
</dbReference>
<dbReference type="EMBL" id="JABXXR010000022">
    <property type="protein sequence ID" value="NVN39951.1"/>
    <property type="molecule type" value="Genomic_DNA"/>
</dbReference>
<evidence type="ECO:0000256" key="7">
    <source>
        <dbReference type="ARBA" id="ARBA00022967"/>
    </source>
</evidence>
<dbReference type="SMART" id="SM00382">
    <property type="entry name" value="AAA"/>
    <property type="match status" value="2"/>
</dbReference>
<keyword evidence="5" id="KW-0547">Nucleotide-binding</keyword>
<keyword evidence="7" id="KW-1278">Translocase</keyword>
<protein>
    <submittedName>
        <fullName evidence="10">Sugar ABC transporter ATP-binding protein</fullName>
    </submittedName>
</protein>
<dbReference type="PANTHER" id="PTHR43790">
    <property type="entry name" value="CARBOHYDRATE TRANSPORT ATP-BINDING PROTEIN MG119-RELATED"/>
    <property type="match status" value="1"/>
</dbReference>
<dbReference type="GO" id="GO:0005524">
    <property type="term" value="F:ATP binding"/>
    <property type="evidence" value="ECO:0007669"/>
    <property type="project" value="UniProtKB-KW"/>
</dbReference>
<dbReference type="RefSeq" id="WP_176612927.1">
    <property type="nucleotide sequence ID" value="NZ_JABXXR010000022.1"/>
</dbReference>
<evidence type="ECO:0000256" key="1">
    <source>
        <dbReference type="ARBA" id="ARBA00022448"/>
    </source>
</evidence>
<dbReference type="InterPro" id="IPR003593">
    <property type="entry name" value="AAA+_ATPase"/>
</dbReference>
<name>A0A850PFP3_9PROT</name>
<dbReference type="CDD" id="cd03216">
    <property type="entry name" value="ABC_Carb_Monos_I"/>
    <property type="match status" value="1"/>
</dbReference>
<keyword evidence="2" id="KW-1003">Cell membrane</keyword>
<reference evidence="10 11" key="1">
    <citation type="submission" date="2020-06" db="EMBL/GenBank/DDBJ databases">
        <title>Description of novel acetic acid bacteria.</title>
        <authorList>
            <person name="Sombolestani A."/>
        </authorList>
    </citation>
    <scope>NUCLEOTIDE SEQUENCE [LARGE SCALE GENOMIC DNA]</scope>
    <source>
        <strain evidence="10 11">LMG 27010</strain>
    </source>
</reference>
<evidence type="ECO:0000313" key="10">
    <source>
        <dbReference type="EMBL" id="NVN39951.1"/>
    </source>
</evidence>
<dbReference type="InterPro" id="IPR003439">
    <property type="entry name" value="ABC_transporter-like_ATP-bd"/>
</dbReference>
<organism evidence="10 11">
    <name type="scientific">Ameyamaea chiangmaiensis</name>
    <dbReference type="NCBI Taxonomy" id="442969"/>
    <lineage>
        <taxon>Bacteria</taxon>
        <taxon>Pseudomonadati</taxon>
        <taxon>Pseudomonadota</taxon>
        <taxon>Alphaproteobacteria</taxon>
        <taxon>Acetobacterales</taxon>
        <taxon>Acetobacteraceae</taxon>
        <taxon>Ameyamaea</taxon>
    </lineage>
</organism>
<sequence length="505" mass="54479">MTAPLLELRDVVRHFGGVKALDGVSLSIMPGEIHCLAGENGSGKSTLIKIVSGVNTIDRGHILVDGTLVDTMTPRLAIAHGIQVIYQDFSLFGNLTVAENLALGAEVRAGRRLVNWRRMRAHAQAAVDRLGVALDLDATVDSLPTSGRQLVAIARALMADPLLLIMDEPTTTLTSREVAALFDVVRDIQSRGIAVLFVSHKMREMLAISERITILRSGLVVAGGPIGQFDEAGITRLMTGSEIAEDPYLWDASPATHPVLAVRDLSVRGVLHDINLTIGAGEIVGVSGLLGSGRTELALALFGLLPSYTGTVQIDGRDVALRSVRHAIANRIAYVPEDRLTEGLFLPESIDINLLCASFDRLSRGGVLRPEAMRDAAASAIRDMAIATPTGERPVVELSGGNQQRVVIGRWLLRHPRILILNGPTVGVDVGSKAGIHRTVRRLAREHGMAVIMISDDLPELIGNCNRVLVMHRGRLVDEVADTRNGPYETRRAERALSDRLRELA</sequence>
<dbReference type="Pfam" id="PF00005">
    <property type="entry name" value="ABC_tran"/>
    <property type="match status" value="2"/>
</dbReference>
<comment type="caution">
    <text evidence="10">The sequence shown here is derived from an EMBL/GenBank/DDBJ whole genome shotgun (WGS) entry which is preliminary data.</text>
</comment>
<dbReference type="Proteomes" id="UP000585665">
    <property type="component" value="Unassembled WGS sequence"/>
</dbReference>
<evidence type="ECO:0000259" key="9">
    <source>
        <dbReference type="PROSITE" id="PS50893"/>
    </source>
</evidence>